<accession>A0A239E2F3</accession>
<feature type="domain" description="Amidohydrolase-related" evidence="2">
    <location>
        <begin position="90"/>
        <end position="440"/>
    </location>
</feature>
<sequence length="443" mass="47463">MRYRVKSGSFLRRVGFAAAALGATGAMAQEDVAGQQTVITAAHMLDVQSGKTIDYPAIFVGADGRITNIADARTVRWGEGVKHIDLGDRTLLPGLIDMHVHLDGPADIGGYRGLEFTDSFWGMTAVKNARDMLDAGFTTVRNVGSDNRNDIGLKQAIDAGYAVGPRIVPAGYALGATGGHCDSTFLPPSLEKADGKEEGIGDTPDELRYQVRRQRKYGAEVIKVCATGGVFSRNTEPGQLQVPENELRAIADEAHQWGLRVAAHAHGAAGIRTAIAAGIDTIEHASLVDDEGIRMAVTRKRPVWFGMDIYNTEYTQAEGAKNGVLEDNLRKDREIAQIQRDNFRKAHRAGVRMVFASDAGVMPHGDVGKQFRVMVEYGMTPMQAIQAATKNAAEALGREGDVGAIAVGRYADIVAVDGDPLANIRELESVDAVLKGGVLVKGE</sequence>
<protein>
    <submittedName>
        <fullName evidence="3">Pro-Hyp dipeptidase. Metallo peptidase. MEROPS family M38</fullName>
    </submittedName>
</protein>
<dbReference type="Pfam" id="PF01979">
    <property type="entry name" value="Amidohydro_1"/>
    <property type="match status" value="1"/>
</dbReference>
<dbReference type="RefSeq" id="WP_089214411.1">
    <property type="nucleotide sequence ID" value="NZ_CP076394.1"/>
</dbReference>
<keyword evidence="1" id="KW-0732">Signal</keyword>
<feature type="chain" id="PRO_5013031735" evidence="1">
    <location>
        <begin position="29"/>
        <end position="443"/>
    </location>
</feature>
<keyword evidence="4" id="KW-1185">Reference proteome</keyword>
<evidence type="ECO:0000313" key="3">
    <source>
        <dbReference type="EMBL" id="SNS38458.1"/>
    </source>
</evidence>
<dbReference type="InterPro" id="IPR057744">
    <property type="entry name" value="OTAase-like"/>
</dbReference>
<gene>
    <name evidence="3" type="ORF">SAMN06295955_101549</name>
</gene>
<dbReference type="PANTHER" id="PTHR43135:SF3">
    <property type="entry name" value="ALPHA-D-RIBOSE 1-METHYLPHOSPHONATE 5-TRIPHOSPHATE DIPHOSPHATASE"/>
    <property type="match status" value="1"/>
</dbReference>
<feature type="signal peptide" evidence="1">
    <location>
        <begin position="1"/>
        <end position="28"/>
    </location>
</feature>
<dbReference type="InterPro" id="IPR006680">
    <property type="entry name" value="Amidohydro-rel"/>
</dbReference>
<evidence type="ECO:0000313" key="4">
    <source>
        <dbReference type="Proteomes" id="UP000198339"/>
    </source>
</evidence>
<dbReference type="GO" id="GO:0016810">
    <property type="term" value="F:hydrolase activity, acting on carbon-nitrogen (but not peptide) bonds"/>
    <property type="evidence" value="ECO:0007669"/>
    <property type="project" value="InterPro"/>
</dbReference>
<dbReference type="OrthoDB" id="9782972at2"/>
<dbReference type="Gene3D" id="3.20.20.140">
    <property type="entry name" value="Metal-dependent hydrolases"/>
    <property type="match status" value="1"/>
</dbReference>
<dbReference type="InterPro" id="IPR011059">
    <property type="entry name" value="Metal-dep_hydrolase_composite"/>
</dbReference>
<dbReference type="SUPFAM" id="SSF51556">
    <property type="entry name" value="Metallo-dependent hydrolases"/>
    <property type="match status" value="1"/>
</dbReference>
<evidence type="ECO:0000259" key="2">
    <source>
        <dbReference type="Pfam" id="PF01979"/>
    </source>
</evidence>
<dbReference type="InterPro" id="IPR051781">
    <property type="entry name" value="Metallo-dep_Hydrolase"/>
</dbReference>
<organism evidence="3 4">
    <name type="scientific">Sphingopyxis indica</name>
    <dbReference type="NCBI Taxonomy" id="436663"/>
    <lineage>
        <taxon>Bacteria</taxon>
        <taxon>Pseudomonadati</taxon>
        <taxon>Pseudomonadota</taxon>
        <taxon>Alphaproteobacteria</taxon>
        <taxon>Sphingomonadales</taxon>
        <taxon>Sphingomonadaceae</taxon>
        <taxon>Sphingopyxis</taxon>
    </lineage>
</organism>
<dbReference type="PANTHER" id="PTHR43135">
    <property type="entry name" value="ALPHA-D-RIBOSE 1-METHYLPHOSPHONATE 5-TRIPHOSPHATE DIPHOSPHATASE"/>
    <property type="match status" value="1"/>
</dbReference>
<dbReference type="SUPFAM" id="SSF51338">
    <property type="entry name" value="Composite domain of metallo-dependent hydrolases"/>
    <property type="match status" value="1"/>
</dbReference>
<dbReference type="EMBL" id="FZPA01000001">
    <property type="protein sequence ID" value="SNS38458.1"/>
    <property type="molecule type" value="Genomic_DNA"/>
</dbReference>
<dbReference type="CDD" id="cd01299">
    <property type="entry name" value="Met_dep_hydrolase_A"/>
    <property type="match status" value="1"/>
</dbReference>
<dbReference type="AlphaFoldDB" id="A0A239E2F3"/>
<proteinExistence type="predicted"/>
<reference evidence="3 4" key="1">
    <citation type="submission" date="2017-06" db="EMBL/GenBank/DDBJ databases">
        <authorList>
            <person name="Kim H.J."/>
            <person name="Triplett B.A."/>
        </authorList>
    </citation>
    <scope>NUCLEOTIDE SEQUENCE [LARGE SCALE GENOMIC DNA]</scope>
    <source>
        <strain evidence="3 4">DS15</strain>
    </source>
</reference>
<dbReference type="Proteomes" id="UP000198339">
    <property type="component" value="Unassembled WGS sequence"/>
</dbReference>
<name>A0A239E2F3_9SPHN</name>
<dbReference type="Gene3D" id="2.30.40.10">
    <property type="entry name" value="Urease, subunit C, domain 1"/>
    <property type="match status" value="1"/>
</dbReference>
<dbReference type="InterPro" id="IPR032466">
    <property type="entry name" value="Metal_Hydrolase"/>
</dbReference>
<evidence type="ECO:0000256" key="1">
    <source>
        <dbReference type="SAM" id="SignalP"/>
    </source>
</evidence>